<keyword evidence="2" id="KW-1185">Reference proteome</keyword>
<accession>A0AAV4VXT8</accession>
<name>A0AAV4VXT8_CAEEX</name>
<organism evidence="1 2">
    <name type="scientific">Caerostris extrusa</name>
    <name type="common">Bark spider</name>
    <name type="synonym">Caerostris bankana</name>
    <dbReference type="NCBI Taxonomy" id="172846"/>
    <lineage>
        <taxon>Eukaryota</taxon>
        <taxon>Metazoa</taxon>
        <taxon>Ecdysozoa</taxon>
        <taxon>Arthropoda</taxon>
        <taxon>Chelicerata</taxon>
        <taxon>Arachnida</taxon>
        <taxon>Araneae</taxon>
        <taxon>Araneomorphae</taxon>
        <taxon>Entelegynae</taxon>
        <taxon>Araneoidea</taxon>
        <taxon>Araneidae</taxon>
        <taxon>Caerostris</taxon>
    </lineage>
</organism>
<dbReference type="EMBL" id="BPLR01015196">
    <property type="protein sequence ID" value="GIY74283.1"/>
    <property type="molecule type" value="Genomic_DNA"/>
</dbReference>
<dbReference type="AlphaFoldDB" id="A0AAV4VXT8"/>
<evidence type="ECO:0000313" key="2">
    <source>
        <dbReference type="Proteomes" id="UP001054945"/>
    </source>
</evidence>
<evidence type="ECO:0000313" key="1">
    <source>
        <dbReference type="EMBL" id="GIY74283.1"/>
    </source>
</evidence>
<gene>
    <name evidence="1" type="ORF">CEXT_131801</name>
</gene>
<proteinExistence type="predicted"/>
<protein>
    <submittedName>
        <fullName evidence="1">Uncharacterized protein</fullName>
    </submittedName>
</protein>
<dbReference type="Proteomes" id="UP001054945">
    <property type="component" value="Unassembled WGS sequence"/>
</dbReference>
<sequence>MLIRSIQAVASDNSDVFSTKNQQRLLKVAAKVVYDTRAKKSEKMSSGHSTSNTFQIGNRTETKKASFSIGIHNATLQKPKRLKNNNNKASKVRRCTRLQKCELVNAGNISNITGKADNNVAVSNSTHASGSFVKRIKKKGKECLLINSRLIARFIKNNFQFLQ</sequence>
<comment type="caution">
    <text evidence="1">The sequence shown here is derived from an EMBL/GenBank/DDBJ whole genome shotgun (WGS) entry which is preliminary data.</text>
</comment>
<reference evidence="1 2" key="1">
    <citation type="submission" date="2021-06" db="EMBL/GenBank/DDBJ databases">
        <title>Caerostris extrusa draft genome.</title>
        <authorList>
            <person name="Kono N."/>
            <person name="Arakawa K."/>
        </authorList>
    </citation>
    <scope>NUCLEOTIDE SEQUENCE [LARGE SCALE GENOMIC DNA]</scope>
</reference>